<dbReference type="PANTHER" id="PTHR39081:SF1">
    <property type="entry name" value="MUT7-C RNASE DOMAIN-CONTAINING PROTEIN"/>
    <property type="match status" value="1"/>
</dbReference>
<dbReference type="PANTHER" id="PTHR39081">
    <property type="entry name" value="MUT7-C DOMAIN-CONTAINING PROTEIN"/>
    <property type="match status" value="1"/>
</dbReference>
<dbReference type="OrthoDB" id="9797655at2"/>
<evidence type="ECO:0000313" key="3">
    <source>
        <dbReference type="EMBL" id="SPJ33081.1"/>
    </source>
</evidence>
<dbReference type="EMBL" id="ONZI01000001">
    <property type="protein sequence ID" value="SPJ33081.1"/>
    <property type="molecule type" value="Genomic_DNA"/>
</dbReference>
<evidence type="ECO:0008006" key="5">
    <source>
        <dbReference type="Google" id="ProtNLM"/>
    </source>
</evidence>
<protein>
    <recommendedName>
        <fullName evidence="5">Mut7-C RNAse domain-containing protein</fullName>
    </recommendedName>
</protein>
<sequence length="269" mass="30602">MGVQVVFHGCLDDFLPPSGRGQPATQHTSRRTSLKDLVESFGVPHTEVAALTLNNAPAAFETLIEPSGSDHYLVRAWPASGSCGLPSGHALQPPRPRPARFVLDVHLGRLARYLRLLGFDVCWRNDVEDEELAGTSAAQKRILLTRDRRLLYRRQIVHGYFVRATDPSQQVEEVCRRFELHDEIAAFKRCARCNGLLMKVDKSSVAHRLEARTLHYYDDFYKCARCHHVYWQGSHFARMSAWVERLKQPDTESWPSLKHALQVSQIGSF</sequence>
<proteinExistence type="predicted"/>
<dbReference type="Pfam" id="PF14451">
    <property type="entry name" value="Ub-Mut7C"/>
    <property type="match status" value="1"/>
</dbReference>
<accession>A0A2R8CJN3</accession>
<reference evidence="4" key="1">
    <citation type="submission" date="2018-03" db="EMBL/GenBank/DDBJ databases">
        <authorList>
            <person name="Navarro De La Torre S."/>
        </authorList>
    </citation>
    <scope>NUCLEOTIDE SEQUENCE [LARGE SCALE GENOMIC DNA]</scope>
    <source>
        <strain evidence="4">EAod3</strain>
    </source>
</reference>
<name>A0A2R8CJN3_9GAMM</name>
<dbReference type="RefSeq" id="WP_108841851.1">
    <property type="nucleotide sequence ID" value="NZ_ONZI01000001.1"/>
</dbReference>
<feature type="domain" description="Ubiquitin Mut7-C" evidence="2">
    <location>
        <begin position="3"/>
        <end position="65"/>
    </location>
</feature>
<dbReference type="Proteomes" id="UP000244934">
    <property type="component" value="Unassembled WGS sequence"/>
</dbReference>
<evidence type="ECO:0000259" key="2">
    <source>
        <dbReference type="Pfam" id="PF14451"/>
    </source>
</evidence>
<keyword evidence="4" id="KW-1185">Reference proteome</keyword>
<dbReference type="InterPro" id="IPR027798">
    <property type="entry name" value="Ub_Mut7C"/>
</dbReference>
<dbReference type="InterPro" id="IPR002782">
    <property type="entry name" value="Mut7-C_RNAse_dom"/>
</dbReference>
<dbReference type="Pfam" id="PF01927">
    <property type="entry name" value="Mut7-C"/>
    <property type="match status" value="1"/>
</dbReference>
<evidence type="ECO:0000313" key="4">
    <source>
        <dbReference type="Proteomes" id="UP000244934"/>
    </source>
</evidence>
<feature type="domain" description="Mut7-C RNAse" evidence="1">
    <location>
        <begin position="100"/>
        <end position="241"/>
    </location>
</feature>
<organism evidence="3 4">
    <name type="scientific">Kushneria phyllosphaerae</name>
    <dbReference type="NCBI Taxonomy" id="2100822"/>
    <lineage>
        <taxon>Bacteria</taxon>
        <taxon>Pseudomonadati</taxon>
        <taxon>Pseudomonadota</taxon>
        <taxon>Gammaproteobacteria</taxon>
        <taxon>Oceanospirillales</taxon>
        <taxon>Halomonadaceae</taxon>
        <taxon>Kushneria</taxon>
    </lineage>
</organism>
<evidence type="ECO:0000259" key="1">
    <source>
        <dbReference type="Pfam" id="PF01927"/>
    </source>
</evidence>
<dbReference type="AlphaFoldDB" id="A0A2R8CJN3"/>
<gene>
    <name evidence="3" type="ORF">KSP9073_01084</name>
</gene>